<dbReference type="WBParaSite" id="ES5_v2.g7094.t1">
    <property type="protein sequence ID" value="ES5_v2.g7094.t1"/>
    <property type="gene ID" value="ES5_v2.g7094"/>
</dbReference>
<accession>A0AC34GRB7</accession>
<evidence type="ECO:0000313" key="1">
    <source>
        <dbReference type="Proteomes" id="UP000887579"/>
    </source>
</evidence>
<proteinExistence type="predicted"/>
<sequence>MIPMHLSSNIPSTSANIHTTRLRGTVSGGTVRYMYGIPVVGTVPVRIKIRRPLPHEEIYGGAFQSYGPRTMIERKFNSRPATVAARRKKLPTRTPIFDIVHHLRVLNGSDNEQKRRILA</sequence>
<dbReference type="Proteomes" id="UP000887579">
    <property type="component" value="Unplaced"/>
</dbReference>
<protein>
    <submittedName>
        <fullName evidence="2">Uncharacterized protein</fullName>
    </submittedName>
</protein>
<evidence type="ECO:0000313" key="2">
    <source>
        <dbReference type="WBParaSite" id="ES5_v2.g7094.t1"/>
    </source>
</evidence>
<organism evidence="1 2">
    <name type="scientific">Panagrolaimus sp. ES5</name>
    <dbReference type="NCBI Taxonomy" id="591445"/>
    <lineage>
        <taxon>Eukaryota</taxon>
        <taxon>Metazoa</taxon>
        <taxon>Ecdysozoa</taxon>
        <taxon>Nematoda</taxon>
        <taxon>Chromadorea</taxon>
        <taxon>Rhabditida</taxon>
        <taxon>Tylenchina</taxon>
        <taxon>Panagrolaimomorpha</taxon>
        <taxon>Panagrolaimoidea</taxon>
        <taxon>Panagrolaimidae</taxon>
        <taxon>Panagrolaimus</taxon>
    </lineage>
</organism>
<name>A0AC34GRB7_9BILA</name>
<reference evidence="2" key="1">
    <citation type="submission" date="2022-11" db="UniProtKB">
        <authorList>
            <consortium name="WormBaseParasite"/>
        </authorList>
    </citation>
    <scope>IDENTIFICATION</scope>
</reference>